<dbReference type="SMART" id="SM00421">
    <property type="entry name" value="HTH_LUXR"/>
    <property type="match status" value="1"/>
</dbReference>
<keyword evidence="9" id="KW-1185">Reference proteome</keyword>
<dbReference type="SUPFAM" id="SSF52172">
    <property type="entry name" value="CheY-like"/>
    <property type="match status" value="1"/>
</dbReference>
<gene>
    <name evidence="8" type="ORF">LB452_08900</name>
</gene>
<evidence type="ECO:0000256" key="2">
    <source>
        <dbReference type="ARBA" id="ARBA00023015"/>
    </source>
</evidence>
<evidence type="ECO:0000256" key="4">
    <source>
        <dbReference type="ARBA" id="ARBA00023163"/>
    </source>
</evidence>
<dbReference type="PROSITE" id="PS50110">
    <property type="entry name" value="RESPONSE_REGULATORY"/>
    <property type="match status" value="1"/>
</dbReference>
<dbReference type="SUPFAM" id="SSF46894">
    <property type="entry name" value="C-terminal effector domain of the bipartite response regulators"/>
    <property type="match status" value="1"/>
</dbReference>
<dbReference type="Proteomes" id="UP001199314">
    <property type="component" value="Unassembled WGS sequence"/>
</dbReference>
<comment type="caution">
    <text evidence="8">The sequence shown here is derived from an EMBL/GenBank/DDBJ whole genome shotgun (WGS) entry which is preliminary data.</text>
</comment>
<dbReference type="InterPro" id="IPR011006">
    <property type="entry name" value="CheY-like_superfamily"/>
</dbReference>
<keyword evidence="3" id="KW-0238">DNA-binding</keyword>
<evidence type="ECO:0000259" key="6">
    <source>
        <dbReference type="PROSITE" id="PS50043"/>
    </source>
</evidence>
<dbReference type="PROSITE" id="PS50043">
    <property type="entry name" value="HTH_LUXR_2"/>
    <property type="match status" value="1"/>
</dbReference>
<dbReference type="Gene3D" id="3.40.50.2300">
    <property type="match status" value="1"/>
</dbReference>
<evidence type="ECO:0000256" key="1">
    <source>
        <dbReference type="ARBA" id="ARBA00022553"/>
    </source>
</evidence>
<dbReference type="InterPro" id="IPR058245">
    <property type="entry name" value="NreC/VraR/RcsB-like_REC"/>
</dbReference>
<dbReference type="EMBL" id="JAIQZE010000008">
    <property type="protein sequence ID" value="MBZ9779039.1"/>
    <property type="molecule type" value="Genomic_DNA"/>
</dbReference>
<feature type="domain" description="Response regulatory" evidence="7">
    <location>
        <begin position="3"/>
        <end position="119"/>
    </location>
</feature>
<keyword evidence="4" id="KW-0804">Transcription</keyword>
<keyword evidence="2" id="KW-0805">Transcription regulation</keyword>
<evidence type="ECO:0000259" key="7">
    <source>
        <dbReference type="PROSITE" id="PS50110"/>
    </source>
</evidence>
<feature type="domain" description="HTH luxR-type" evidence="6">
    <location>
        <begin position="140"/>
        <end position="205"/>
    </location>
</feature>
<dbReference type="RefSeq" id="WP_224461385.1">
    <property type="nucleotide sequence ID" value="NZ_JAIQZE010000008.1"/>
</dbReference>
<evidence type="ECO:0000313" key="8">
    <source>
        <dbReference type="EMBL" id="MBZ9779039.1"/>
    </source>
</evidence>
<dbReference type="PANTHER" id="PTHR43214:SF41">
    <property type="entry name" value="NITRATE_NITRITE RESPONSE REGULATOR PROTEIN NARP"/>
    <property type="match status" value="1"/>
</dbReference>
<keyword evidence="1 5" id="KW-0597">Phosphoprotein</keyword>
<dbReference type="SMART" id="SM00448">
    <property type="entry name" value="REC"/>
    <property type="match status" value="1"/>
</dbReference>
<dbReference type="InterPro" id="IPR016032">
    <property type="entry name" value="Sig_transdc_resp-reg_C-effctor"/>
</dbReference>
<sequence>MIKVAIADDHQTLIDGICLRLENDDYIDVEFFTNNGRDFLKKLKKTPVDIAIIDIKMPKMDGVSLTRALRAEYSDIKIIVLSMFDQIDAVRKMIDAKVNGYVLKTSPMDELVIAIREVYEGNDYFDDHLEGVSELFNKGAKSEKSKLSQTEKEILDLIAEGKTSQEIADVRQSAVSTIDTHRRNMSHKLGLYGKGELLRYAMDKKYKFD</sequence>
<evidence type="ECO:0000256" key="5">
    <source>
        <dbReference type="PROSITE-ProRule" id="PRU00169"/>
    </source>
</evidence>
<dbReference type="InterPro" id="IPR001789">
    <property type="entry name" value="Sig_transdc_resp-reg_receiver"/>
</dbReference>
<dbReference type="Pfam" id="PF00196">
    <property type="entry name" value="GerE"/>
    <property type="match status" value="1"/>
</dbReference>
<dbReference type="CDD" id="cd06170">
    <property type="entry name" value="LuxR_C_like"/>
    <property type="match status" value="1"/>
</dbReference>
<dbReference type="PANTHER" id="PTHR43214">
    <property type="entry name" value="TWO-COMPONENT RESPONSE REGULATOR"/>
    <property type="match status" value="1"/>
</dbReference>
<proteinExistence type="predicted"/>
<evidence type="ECO:0000256" key="3">
    <source>
        <dbReference type="ARBA" id="ARBA00023125"/>
    </source>
</evidence>
<dbReference type="InterPro" id="IPR039420">
    <property type="entry name" value="WalR-like"/>
</dbReference>
<dbReference type="PRINTS" id="PR00038">
    <property type="entry name" value="HTHLUXR"/>
</dbReference>
<feature type="modified residue" description="4-aspartylphosphate" evidence="5">
    <location>
        <position position="54"/>
    </location>
</feature>
<accession>A0ABS7XJ98</accession>
<reference evidence="9" key="1">
    <citation type="submission" date="2023-07" db="EMBL/GenBank/DDBJ databases">
        <title>Novel species isolated from saline lakes on Tibetan Plateau.</title>
        <authorList>
            <person name="Lu H."/>
        </authorList>
    </citation>
    <scope>NUCLEOTIDE SEQUENCE [LARGE SCALE GENOMIC DNA]</scope>
    <source>
        <strain evidence="9">CAK8W</strain>
    </source>
</reference>
<evidence type="ECO:0000313" key="9">
    <source>
        <dbReference type="Proteomes" id="UP001199314"/>
    </source>
</evidence>
<organism evidence="8 9">
    <name type="scientific">Psychroflexus longus</name>
    <dbReference type="NCBI Taxonomy" id="2873596"/>
    <lineage>
        <taxon>Bacteria</taxon>
        <taxon>Pseudomonadati</taxon>
        <taxon>Bacteroidota</taxon>
        <taxon>Flavobacteriia</taxon>
        <taxon>Flavobacteriales</taxon>
        <taxon>Flavobacteriaceae</taxon>
        <taxon>Psychroflexus</taxon>
    </lineage>
</organism>
<protein>
    <submittedName>
        <fullName evidence="8">Response regulator transcription factor</fullName>
    </submittedName>
</protein>
<name>A0ABS7XJ98_9FLAO</name>
<dbReference type="CDD" id="cd17535">
    <property type="entry name" value="REC_NarL-like"/>
    <property type="match status" value="1"/>
</dbReference>
<dbReference type="Pfam" id="PF00072">
    <property type="entry name" value="Response_reg"/>
    <property type="match status" value="1"/>
</dbReference>
<dbReference type="InterPro" id="IPR000792">
    <property type="entry name" value="Tscrpt_reg_LuxR_C"/>
</dbReference>